<comment type="similarity">
    <text evidence="1">Belongs to the metallo-beta-lactamase superfamily.</text>
</comment>
<accession>A0ABU7S3F1</accession>
<proteinExistence type="inferred from homology"/>
<gene>
    <name evidence="6" type="ORF">V1633_33080</name>
</gene>
<evidence type="ECO:0000313" key="6">
    <source>
        <dbReference type="EMBL" id="MEE6263323.1"/>
    </source>
</evidence>
<dbReference type="InterPro" id="IPR051013">
    <property type="entry name" value="MBL_superfamily_lactonases"/>
</dbReference>
<sequence>MMISRTLGSATVIALPDAEGIFFQPREEAFPDADAEHWRRADERDPAAVTPDGRWRLPFRCFAIRLDGGPGAGRLILVDAGIGPADAPARSWAPVPGRLPESLAAAGISPDEVDTVVLTHQHTDHVGWAVTRGPDGSTGPAPYFRNARYLLQRTEIESIRRQGPDGLAGHLLDPLAATGQLHAVDGDQRLTPGVRLLATPGHTPGHQSVLVESADEDLLITGDLLVHTVQLLAPELAYAHEADPATARRSRETLLARLAGRPTVTLGTPHLSTPFVLL</sequence>
<dbReference type="EMBL" id="JAZGQK010000036">
    <property type="protein sequence ID" value="MEE6263323.1"/>
    <property type="molecule type" value="Genomic_DNA"/>
</dbReference>
<dbReference type="InterPro" id="IPR036866">
    <property type="entry name" value="RibonucZ/Hydroxyglut_hydro"/>
</dbReference>
<keyword evidence="4" id="KW-0862">Zinc</keyword>
<evidence type="ECO:0000256" key="4">
    <source>
        <dbReference type="ARBA" id="ARBA00022833"/>
    </source>
</evidence>
<protein>
    <submittedName>
        <fullName evidence="6">MBL fold metallo-hydrolase</fullName>
    </submittedName>
</protein>
<dbReference type="SUPFAM" id="SSF56281">
    <property type="entry name" value="Metallo-hydrolase/oxidoreductase"/>
    <property type="match status" value="1"/>
</dbReference>
<evidence type="ECO:0000256" key="2">
    <source>
        <dbReference type="ARBA" id="ARBA00022723"/>
    </source>
</evidence>
<organism evidence="6 7">
    <name type="scientific">Plantactinospora sonchi</name>
    <dbReference type="NCBI Taxonomy" id="1544735"/>
    <lineage>
        <taxon>Bacteria</taxon>
        <taxon>Bacillati</taxon>
        <taxon>Actinomycetota</taxon>
        <taxon>Actinomycetes</taxon>
        <taxon>Micromonosporales</taxon>
        <taxon>Micromonosporaceae</taxon>
        <taxon>Plantactinospora</taxon>
    </lineage>
</organism>
<dbReference type="Proteomes" id="UP001332243">
    <property type="component" value="Unassembled WGS sequence"/>
</dbReference>
<evidence type="ECO:0000259" key="5">
    <source>
        <dbReference type="SMART" id="SM00849"/>
    </source>
</evidence>
<dbReference type="Pfam" id="PF00753">
    <property type="entry name" value="Lactamase_B"/>
    <property type="match status" value="1"/>
</dbReference>
<reference evidence="6 7" key="1">
    <citation type="submission" date="2024-01" db="EMBL/GenBank/DDBJ databases">
        <title>Genome insights into Plantactinospora sonchi sp. nov.</title>
        <authorList>
            <person name="Wang L."/>
        </authorList>
    </citation>
    <scope>NUCLEOTIDE SEQUENCE [LARGE SCALE GENOMIC DNA]</scope>
    <source>
        <strain evidence="6 7">NEAU-QY2</strain>
    </source>
</reference>
<dbReference type="PANTHER" id="PTHR42978:SF6">
    <property type="entry name" value="QUORUM-QUENCHING LACTONASE YTNP-RELATED"/>
    <property type="match status" value="1"/>
</dbReference>
<name>A0ABU7S3F1_9ACTN</name>
<comment type="caution">
    <text evidence="6">The sequence shown here is derived from an EMBL/GenBank/DDBJ whole genome shotgun (WGS) entry which is preliminary data.</text>
</comment>
<dbReference type="RefSeq" id="WP_331218255.1">
    <property type="nucleotide sequence ID" value="NZ_JAZGQK010000036.1"/>
</dbReference>
<evidence type="ECO:0000313" key="7">
    <source>
        <dbReference type="Proteomes" id="UP001332243"/>
    </source>
</evidence>
<dbReference type="CDD" id="cd16277">
    <property type="entry name" value="metallo-hydrolase-like_MBL-fold"/>
    <property type="match status" value="1"/>
</dbReference>
<dbReference type="Gene3D" id="3.60.15.10">
    <property type="entry name" value="Ribonuclease Z/Hydroxyacylglutathione hydrolase-like"/>
    <property type="match status" value="1"/>
</dbReference>
<keyword evidence="3" id="KW-0378">Hydrolase</keyword>
<evidence type="ECO:0000256" key="1">
    <source>
        <dbReference type="ARBA" id="ARBA00007749"/>
    </source>
</evidence>
<keyword evidence="2" id="KW-0479">Metal-binding</keyword>
<dbReference type="SMART" id="SM00849">
    <property type="entry name" value="Lactamase_B"/>
    <property type="match status" value="1"/>
</dbReference>
<feature type="domain" description="Metallo-beta-lactamase" evidence="5">
    <location>
        <begin position="60"/>
        <end position="270"/>
    </location>
</feature>
<evidence type="ECO:0000256" key="3">
    <source>
        <dbReference type="ARBA" id="ARBA00022801"/>
    </source>
</evidence>
<dbReference type="InterPro" id="IPR001279">
    <property type="entry name" value="Metallo-B-lactamas"/>
</dbReference>
<keyword evidence="7" id="KW-1185">Reference proteome</keyword>
<dbReference type="PANTHER" id="PTHR42978">
    <property type="entry name" value="QUORUM-QUENCHING LACTONASE YTNP-RELATED-RELATED"/>
    <property type="match status" value="1"/>
</dbReference>